<gene>
    <name evidence="1" type="ORF">WJX74_003862</name>
</gene>
<evidence type="ECO:0008006" key="3">
    <source>
        <dbReference type="Google" id="ProtNLM"/>
    </source>
</evidence>
<reference evidence="1 2" key="1">
    <citation type="journal article" date="2024" name="Nat. Commun.">
        <title>Phylogenomics reveals the evolutionary origins of lichenization in chlorophyte algae.</title>
        <authorList>
            <person name="Puginier C."/>
            <person name="Libourel C."/>
            <person name="Otte J."/>
            <person name="Skaloud P."/>
            <person name="Haon M."/>
            <person name="Grisel S."/>
            <person name="Petersen M."/>
            <person name="Berrin J.G."/>
            <person name="Delaux P.M."/>
            <person name="Dal Grande F."/>
            <person name="Keller J."/>
        </authorList>
    </citation>
    <scope>NUCLEOTIDE SEQUENCE [LARGE SCALE GENOMIC DNA]</scope>
    <source>
        <strain evidence="1 2">SAG 2145</strain>
    </source>
</reference>
<dbReference type="SUPFAM" id="SSF50978">
    <property type="entry name" value="WD40 repeat-like"/>
    <property type="match status" value="1"/>
</dbReference>
<dbReference type="InterPro" id="IPR045139">
    <property type="entry name" value="Aladin"/>
</dbReference>
<evidence type="ECO:0000313" key="1">
    <source>
        <dbReference type="EMBL" id="KAK9838816.1"/>
    </source>
</evidence>
<dbReference type="InterPro" id="IPR036322">
    <property type="entry name" value="WD40_repeat_dom_sf"/>
</dbReference>
<dbReference type="EMBL" id="JALJOS010000005">
    <property type="protein sequence ID" value="KAK9838816.1"/>
    <property type="molecule type" value="Genomic_DNA"/>
</dbReference>
<dbReference type="PANTHER" id="PTHR14494:SF0">
    <property type="entry name" value="ALADIN"/>
    <property type="match status" value="1"/>
</dbReference>
<sequence>MARSRTLCEVDCQLVTVQQVEAGQAPQGHICYPDITLEPATSAPTSLLYTADGRESHDREWDYSNSFEKALVWLHQHYQAVRGVINAGLQLLADLLQQPGVLLRAQVPWGLTPSPGPLPGALLAWHPTRPLLAVVDGPDRVLVHDLSAVQPRRHSKGQGAVQGPSPRPLATLQHKHQTQVTCIEWRPNNTGTLAIGCAAGICLWSLEPASLSAAAHRTISRTGQYDGTQVRLLSNPAQGPIAALAWQPSGYLIATSSQSRPGLAVWDAASGQCTSLSAGSMMVGLLSWSPCGACLLAGSSRRSSFQLWDTQSWQHRTWHGDSQAGRMVGAAWTADGRGLILGWERATQLAELRLTRLLPHLEAQLWPLQIPQLPKAVGAGPEHMRLRSLCWDPTRQRLVLSASCTAGDGAADGLVAVLASIPAPLLSGSLRLIGCMHDLRNGPDRVTNHGGHASAHGAAALVRDEAVLCEDAKLAEASQDHASNAGTGGLGFSGAGGVPGAGLLLALRTEQGQVRLVPLVI</sequence>
<keyword evidence="2" id="KW-1185">Reference proteome</keyword>
<dbReference type="GO" id="GO:0006913">
    <property type="term" value="P:nucleocytoplasmic transport"/>
    <property type="evidence" value="ECO:0007669"/>
    <property type="project" value="TreeGrafter"/>
</dbReference>
<dbReference type="Gene3D" id="2.130.10.10">
    <property type="entry name" value="YVTN repeat-like/Quinoprotein amine dehydrogenase"/>
    <property type="match status" value="2"/>
</dbReference>
<dbReference type="InterPro" id="IPR001680">
    <property type="entry name" value="WD40_rpt"/>
</dbReference>
<protein>
    <recommendedName>
        <fullName evidence="3">Anaphase-promoting complex subunit 4 WD40 domain-containing protein</fullName>
    </recommendedName>
</protein>
<dbReference type="PANTHER" id="PTHR14494">
    <property type="entry name" value="ALADIN/ADRACALIN/AAAS"/>
    <property type="match status" value="1"/>
</dbReference>
<dbReference type="InterPro" id="IPR015943">
    <property type="entry name" value="WD40/YVTN_repeat-like_dom_sf"/>
</dbReference>
<name>A0AAW1RYI4_9CHLO</name>
<dbReference type="AlphaFoldDB" id="A0AAW1RYI4"/>
<proteinExistence type="predicted"/>
<dbReference type="GO" id="GO:0005643">
    <property type="term" value="C:nuclear pore"/>
    <property type="evidence" value="ECO:0007669"/>
    <property type="project" value="TreeGrafter"/>
</dbReference>
<comment type="caution">
    <text evidence="1">The sequence shown here is derived from an EMBL/GenBank/DDBJ whole genome shotgun (WGS) entry which is preliminary data.</text>
</comment>
<accession>A0AAW1RYI4</accession>
<organism evidence="1 2">
    <name type="scientific">Apatococcus lobatus</name>
    <dbReference type="NCBI Taxonomy" id="904363"/>
    <lineage>
        <taxon>Eukaryota</taxon>
        <taxon>Viridiplantae</taxon>
        <taxon>Chlorophyta</taxon>
        <taxon>core chlorophytes</taxon>
        <taxon>Trebouxiophyceae</taxon>
        <taxon>Chlorellales</taxon>
        <taxon>Chlorellaceae</taxon>
        <taxon>Apatococcus</taxon>
    </lineage>
</organism>
<dbReference type="SMART" id="SM00320">
    <property type="entry name" value="WD40"/>
    <property type="match status" value="3"/>
</dbReference>
<evidence type="ECO:0000313" key="2">
    <source>
        <dbReference type="Proteomes" id="UP001438707"/>
    </source>
</evidence>
<dbReference type="Proteomes" id="UP001438707">
    <property type="component" value="Unassembled WGS sequence"/>
</dbReference>